<organism evidence="5 6">
    <name type="scientific">Alkalicella caledoniensis</name>
    <dbReference type="NCBI Taxonomy" id="2731377"/>
    <lineage>
        <taxon>Bacteria</taxon>
        <taxon>Bacillati</taxon>
        <taxon>Bacillota</taxon>
        <taxon>Clostridia</taxon>
        <taxon>Eubacteriales</taxon>
        <taxon>Proteinivoracaceae</taxon>
        <taxon>Alkalicella</taxon>
    </lineage>
</organism>
<proteinExistence type="predicted"/>
<evidence type="ECO:0000256" key="2">
    <source>
        <dbReference type="ARBA" id="ARBA00023125"/>
    </source>
</evidence>
<dbReference type="GO" id="GO:0003700">
    <property type="term" value="F:DNA-binding transcription factor activity"/>
    <property type="evidence" value="ECO:0007669"/>
    <property type="project" value="InterPro"/>
</dbReference>
<dbReference type="SMART" id="SM00347">
    <property type="entry name" value="HTH_MARR"/>
    <property type="match status" value="1"/>
</dbReference>
<dbReference type="Proteomes" id="UP000516160">
    <property type="component" value="Chromosome"/>
</dbReference>
<dbReference type="PRINTS" id="PR00598">
    <property type="entry name" value="HTHMARR"/>
</dbReference>
<evidence type="ECO:0000256" key="1">
    <source>
        <dbReference type="ARBA" id="ARBA00023015"/>
    </source>
</evidence>
<evidence type="ECO:0000313" key="6">
    <source>
        <dbReference type="Proteomes" id="UP000516160"/>
    </source>
</evidence>
<gene>
    <name evidence="5" type="ORF">HYG86_10015</name>
</gene>
<dbReference type="InterPro" id="IPR036390">
    <property type="entry name" value="WH_DNA-bd_sf"/>
</dbReference>
<dbReference type="PANTHER" id="PTHR42756:SF2">
    <property type="entry name" value="MARR FAMILY REGULATORY PROTEIN"/>
    <property type="match status" value="1"/>
</dbReference>
<dbReference type="KEGG" id="acae:HYG86_10015"/>
<reference evidence="5 6" key="1">
    <citation type="submission" date="2020-07" db="EMBL/GenBank/DDBJ databases">
        <title>Alkalicella. sp. LB2 genome.</title>
        <authorList>
            <person name="Postec A."/>
            <person name="Quemeneur M."/>
        </authorList>
    </citation>
    <scope>NUCLEOTIDE SEQUENCE [LARGE SCALE GENOMIC DNA]</scope>
    <source>
        <strain evidence="5 6">LB2</strain>
    </source>
</reference>
<keyword evidence="2" id="KW-0238">DNA-binding</keyword>
<keyword evidence="6" id="KW-1185">Reference proteome</keyword>
<keyword evidence="3" id="KW-0804">Transcription</keyword>
<evidence type="ECO:0000313" key="5">
    <source>
        <dbReference type="EMBL" id="QNO15074.1"/>
    </source>
</evidence>
<dbReference type="InterPro" id="IPR023187">
    <property type="entry name" value="Tscrpt_reg_MarR-type_CS"/>
</dbReference>
<name>A0A7G9W8R2_ALKCA</name>
<dbReference type="SUPFAM" id="SSF46785">
    <property type="entry name" value="Winged helix' DNA-binding domain"/>
    <property type="match status" value="1"/>
</dbReference>
<dbReference type="InterPro" id="IPR036388">
    <property type="entry name" value="WH-like_DNA-bd_sf"/>
</dbReference>
<dbReference type="RefSeq" id="WP_213165438.1">
    <property type="nucleotide sequence ID" value="NZ_CP058559.1"/>
</dbReference>
<dbReference type="Pfam" id="PF01047">
    <property type="entry name" value="MarR"/>
    <property type="match status" value="1"/>
</dbReference>
<keyword evidence="1" id="KW-0805">Transcription regulation</keyword>
<dbReference type="PROSITE" id="PS50995">
    <property type="entry name" value="HTH_MARR_2"/>
    <property type="match status" value="1"/>
</dbReference>
<evidence type="ECO:0000256" key="3">
    <source>
        <dbReference type="ARBA" id="ARBA00023163"/>
    </source>
</evidence>
<dbReference type="PROSITE" id="PS01117">
    <property type="entry name" value="HTH_MARR_1"/>
    <property type="match status" value="1"/>
</dbReference>
<feature type="domain" description="HTH marR-type" evidence="4">
    <location>
        <begin position="5"/>
        <end position="137"/>
    </location>
</feature>
<protein>
    <submittedName>
        <fullName evidence="5">MarR family transcriptional regulator</fullName>
    </submittedName>
</protein>
<dbReference type="InterPro" id="IPR000835">
    <property type="entry name" value="HTH_MarR-typ"/>
</dbReference>
<dbReference type="Gene3D" id="1.10.10.10">
    <property type="entry name" value="Winged helix-like DNA-binding domain superfamily/Winged helix DNA-binding domain"/>
    <property type="match status" value="1"/>
</dbReference>
<evidence type="ECO:0000259" key="4">
    <source>
        <dbReference type="PROSITE" id="PS50995"/>
    </source>
</evidence>
<dbReference type="EMBL" id="CP058559">
    <property type="protein sequence ID" value="QNO15074.1"/>
    <property type="molecule type" value="Genomic_DNA"/>
</dbReference>
<sequence length="145" mass="16377">MTLKQKSIGRYISILYRQGQSFITSEMKAHGIGSGQYPFLLVLYDNDGITQESLSSKLIIDKGTTARAIDKLERAGFVLRKTNPTDRRVNNVFLTDKARELEPILYDTLASWTKLLLGDLSEEEKEMLFGILEKMVDSTTKLNGL</sequence>
<accession>A0A7G9W8R2</accession>
<dbReference type="AlphaFoldDB" id="A0A7G9W8R2"/>
<dbReference type="GO" id="GO:0003677">
    <property type="term" value="F:DNA binding"/>
    <property type="evidence" value="ECO:0007669"/>
    <property type="project" value="UniProtKB-KW"/>
</dbReference>
<dbReference type="PANTHER" id="PTHR42756">
    <property type="entry name" value="TRANSCRIPTIONAL REGULATOR, MARR"/>
    <property type="match status" value="1"/>
</dbReference>